<comment type="subcellular location">
    <subcellularLocation>
        <location evidence="1">Mitochondrion membrane</location>
        <topology evidence="1">Multi-pass membrane protein</topology>
    </subcellularLocation>
</comment>
<keyword evidence="7" id="KW-0496">Mitochondrion</keyword>
<evidence type="ECO:0000256" key="3">
    <source>
        <dbReference type="ARBA" id="ARBA00022448"/>
    </source>
</evidence>
<dbReference type="GeneID" id="107065393"/>
<protein>
    <submittedName>
        <fullName evidence="11">Sideroflexin-1-like</fullName>
    </submittedName>
</protein>
<reference evidence="11" key="1">
    <citation type="submission" date="2025-08" db="UniProtKB">
        <authorList>
            <consortium name="RefSeq"/>
        </authorList>
    </citation>
    <scope>IDENTIFICATION</scope>
    <source>
        <tissue evidence="11">Whole body</tissue>
    </source>
</reference>
<dbReference type="InterPro" id="IPR004686">
    <property type="entry name" value="Mtc"/>
</dbReference>
<proteinExistence type="inferred from homology"/>
<dbReference type="PANTHER" id="PTHR11153:SF6">
    <property type="entry name" value="SIDEROFLEXIN-5"/>
    <property type="match status" value="1"/>
</dbReference>
<evidence type="ECO:0000256" key="4">
    <source>
        <dbReference type="ARBA" id="ARBA00022692"/>
    </source>
</evidence>
<evidence type="ECO:0000256" key="5">
    <source>
        <dbReference type="ARBA" id="ARBA00022970"/>
    </source>
</evidence>
<keyword evidence="10" id="KW-1185">Reference proteome</keyword>
<evidence type="ECO:0000313" key="11">
    <source>
        <dbReference type="RefSeq" id="XP_015174531.1"/>
    </source>
</evidence>
<evidence type="ECO:0000256" key="9">
    <source>
        <dbReference type="SAM" id="Phobius"/>
    </source>
</evidence>
<organism evidence="10 11">
    <name type="scientific">Polistes dominula</name>
    <name type="common">European paper wasp</name>
    <name type="synonym">Vespa dominula</name>
    <dbReference type="NCBI Taxonomy" id="743375"/>
    <lineage>
        <taxon>Eukaryota</taxon>
        <taxon>Metazoa</taxon>
        <taxon>Ecdysozoa</taxon>
        <taxon>Arthropoda</taxon>
        <taxon>Hexapoda</taxon>
        <taxon>Insecta</taxon>
        <taxon>Pterygota</taxon>
        <taxon>Neoptera</taxon>
        <taxon>Endopterygota</taxon>
        <taxon>Hymenoptera</taxon>
        <taxon>Apocrita</taxon>
        <taxon>Aculeata</taxon>
        <taxon>Vespoidea</taxon>
        <taxon>Vespidae</taxon>
        <taxon>Polistinae</taxon>
        <taxon>Polistini</taxon>
        <taxon>Polistes</taxon>
    </lineage>
</organism>
<keyword evidence="4 9" id="KW-0812">Transmembrane</keyword>
<evidence type="ECO:0000256" key="2">
    <source>
        <dbReference type="ARBA" id="ARBA00005974"/>
    </source>
</evidence>
<evidence type="ECO:0000256" key="8">
    <source>
        <dbReference type="ARBA" id="ARBA00023136"/>
    </source>
</evidence>
<keyword evidence="8 9" id="KW-0472">Membrane</keyword>
<keyword evidence="3" id="KW-0813">Transport</keyword>
<feature type="transmembrane region" description="Helical" evidence="9">
    <location>
        <begin position="237"/>
        <end position="264"/>
    </location>
</feature>
<keyword evidence="6 9" id="KW-1133">Transmembrane helix</keyword>
<dbReference type="RefSeq" id="XP_015174531.1">
    <property type="nucleotide sequence ID" value="XM_015319045.1"/>
</dbReference>
<name>A0ABM1I2U4_POLDO</name>
<accession>A0ABM1I2U4</accession>
<comment type="similarity">
    <text evidence="2">Belongs to the sideroflexin family.</text>
</comment>
<evidence type="ECO:0000256" key="1">
    <source>
        <dbReference type="ARBA" id="ARBA00004225"/>
    </source>
</evidence>
<evidence type="ECO:0000256" key="6">
    <source>
        <dbReference type="ARBA" id="ARBA00022989"/>
    </source>
</evidence>
<keyword evidence="5" id="KW-0029">Amino-acid transport</keyword>
<gene>
    <name evidence="11" type="primary">LOC107065393</name>
</gene>
<dbReference type="PANTHER" id="PTHR11153">
    <property type="entry name" value="SIDEROFLEXIN"/>
    <property type="match status" value="1"/>
</dbReference>
<dbReference type="Pfam" id="PF03820">
    <property type="entry name" value="SFXNs"/>
    <property type="match status" value="1"/>
</dbReference>
<evidence type="ECO:0000256" key="7">
    <source>
        <dbReference type="ARBA" id="ARBA00023128"/>
    </source>
</evidence>
<sequence>MDETRTISQIVKSKNKLMEVSNKDINLKECNLEERINIDESLWDQNTYIGRWKQMAFISDFRTIFVPKQKLFQAKQLCHDYASTAALLSLQIINQAFTTIVNYTNRNIKDKEINESENDTIVEEAFLCSSAASCMTVLGLKKMFVCKGPIFTRLIPLGGLTIGNLVNFAVIRRKEISKGIPIWVVHEDHLMNSKVAAIKAASECFFTRTLTVTPTMIMIPIAAEYIKATCLYYRRPWILFPIKLSLCLVSLLVMIPSALALFPLCNSMRPDLMKIYPLEYNEFKEKIEKEELPDRVYYKKGL</sequence>
<evidence type="ECO:0000313" key="10">
    <source>
        <dbReference type="Proteomes" id="UP000694924"/>
    </source>
</evidence>
<dbReference type="Proteomes" id="UP000694924">
    <property type="component" value="Unplaced"/>
</dbReference>